<dbReference type="Proteomes" id="UP000887458">
    <property type="component" value="Unassembled WGS sequence"/>
</dbReference>
<dbReference type="Pfam" id="PF00226">
    <property type="entry name" value="DnaJ"/>
    <property type="match status" value="1"/>
</dbReference>
<dbReference type="InterPro" id="IPR056453">
    <property type="entry name" value="HTH_DNAJC9"/>
</dbReference>
<keyword evidence="1" id="KW-0175">Coiled coil</keyword>
<dbReference type="InterPro" id="IPR001623">
    <property type="entry name" value="DnaJ_domain"/>
</dbReference>
<dbReference type="Pfam" id="PF23302">
    <property type="entry name" value="HTH_DNAJC9"/>
    <property type="match status" value="1"/>
</dbReference>
<dbReference type="PROSITE" id="PS50076">
    <property type="entry name" value="DNAJ_2"/>
    <property type="match status" value="1"/>
</dbReference>
<gene>
    <name evidence="3" type="primary">DNAJC9</name>
    <name evidence="3" type="ORF">DERP_010067</name>
</gene>
<dbReference type="InterPro" id="IPR036869">
    <property type="entry name" value="J_dom_sf"/>
</dbReference>
<feature type="domain" description="J" evidence="2">
    <location>
        <begin position="15"/>
        <end position="83"/>
    </location>
</feature>
<reference evidence="3 4" key="2">
    <citation type="journal article" date="2022" name="Mol. Biol. Evol.">
        <title>Comparative Genomics Reveals Insights into the Divergent Evolution of Astigmatic Mites and Household Pest Adaptations.</title>
        <authorList>
            <person name="Xiong Q."/>
            <person name="Wan A.T."/>
            <person name="Liu X."/>
            <person name="Fung C.S."/>
            <person name="Xiao X."/>
            <person name="Malainual N."/>
            <person name="Hou J."/>
            <person name="Wang L."/>
            <person name="Wang M."/>
            <person name="Yang K.Y."/>
            <person name="Cui Y."/>
            <person name="Leung E.L."/>
            <person name="Nong W."/>
            <person name="Shin S.K."/>
            <person name="Au S.W."/>
            <person name="Jeong K.Y."/>
            <person name="Chew F.T."/>
            <person name="Hui J.H."/>
            <person name="Leung T.F."/>
            <person name="Tungtrongchitr A."/>
            <person name="Zhong N."/>
            <person name="Liu Z."/>
            <person name="Tsui S.K."/>
        </authorList>
    </citation>
    <scope>NUCLEOTIDE SEQUENCE [LARGE SCALE GENOMIC DNA]</scope>
    <source>
        <strain evidence="3">Derp</strain>
    </source>
</reference>
<dbReference type="PRINTS" id="PR00625">
    <property type="entry name" value="JDOMAIN"/>
</dbReference>
<evidence type="ECO:0000256" key="1">
    <source>
        <dbReference type="SAM" id="Coils"/>
    </source>
</evidence>
<dbReference type="EMBL" id="NJHN03000046">
    <property type="protein sequence ID" value="KAH9421128.1"/>
    <property type="molecule type" value="Genomic_DNA"/>
</dbReference>
<evidence type="ECO:0000313" key="4">
    <source>
        <dbReference type="Proteomes" id="UP000887458"/>
    </source>
</evidence>
<evidence type="ECO:0000259" key="2">
    <source>
        <dbReference type="PROSITE" id="PS50076"/>
    </source>
</evidence>
<dbReference type="CDD" id="cd06257">
    <property type="entry name" value="DnaJ"/>
    <property type="match status" value="1"/>
</dbReference>
<dbReference type="SUPFAM" id="SSF46565">
    <property type="entry name" value="Chaperone J-domain"/>
    <property type="match status" value="1"/>
</dbReference>
<accession>A0ABQ8JFB4</accession>
<dbReference type="PANTHER" id="PTHR44144:SF1">
    <property type="entry name" value="DNAJ HOMOLOG SUBFAMILY C MEMBER 9"/>
    <property type="match status" value="1"/>
</dbReference>
<protein>
    <submittedName>
        <fullName evidence="3">DnaJ sub C member 9</fullName>
    </submittedName>
</protein>
<dbReference type="PANTHER" id="PTHR44144">
    <property type="entry name" value="DNAJ HOMOLOG SUBFAMILY C MEMBER 9"/>
    <property type="match status" value="1"/>
</dbReference>
<sequence>MEFLQECQDYFGTKNLYEILDLSKTAKLSEIKSAYRKKSLKVHPDRVQIESQKESAKRAFQILTKVHCVLSNDEYRKVYDESGMIITDENSFTNLSTFEEFLNYWRTLFPRIDSKKLENFAQEYIGSSEEEKDLKNLYLKFNGDLNMIFEHHYFYDEDRVTEMLNKLIDSNEIPKFDAFVKESKSKKEKRLRKIKKEASLAEKEAEKKDDDNFLI</sequence>
<dbReference type="SMART" id="SM00271">
    <property type="entry name" value="DnaJ"/>
    <property type="match status" value="1"/>
</dbReference>
<name>A0ABQ8JFB4_DERPT</name>
<proteinExistence type="predicted"/>
<comment type="caution">
    <text evidence="3">The sequence shown here is derived from an EMBL/GenBank/DDBJ whole genome shotgun (WGS) entry which is preliminary data.</text>
</comment>
<feature type="coiled-coil region" evidence="1">
    <location>
        <begin position="184"/>
        <end position="211"/>
    </location>
</feature>
<organism evidence="3 4">
    <name type="scientific">Dermatophagoides pteronyssinus</name>
    <name type="common">European house dust mite</name>
    <dbReference type="NCBI Taxonomy" id="6956"/>
    <lineage>
        <taxon>Eukaryota</taxon>
        <taxon>Metazoa</taxon>
        <taxon>Ecdysozoa</taxon>
        <taxon>Arthropoda</taxon>
        <taxon>Chelicerata</taxon>
        <taxon>Arachnida</taxon>
        <taxon>Acari</taxon>
        <taxon>Acariformes</taxon>
        <taxon>Sarcoptiformes</taxon>
        <taxon>Astigmata</taxon>
        <taxon>Psoroptidia</taxon>
        <taxon>Analgoidea</taxon>
        <taxon>Pyroglyphidae</taxon>
        <taxon>Dermatophagoidinae</taxon>
        <taxon>Dermatophagoides</taxon>
    </lineage>
</organism>
<reference evidence="3 4" key="1">
    <citation type="journal article" date="2018" name="J. Allergy Clin. Immunol.">
        <title>High-quality assembly of Dermatophagoides pteronyssinus genome and transcriptome reveals a wide range of novel allergens.</title>
        <authorList>
            <person name="Liu X.Y."/>
            <person name="Yang K.Y."/>
            <person name="Wang M.Q."/>
            <person name="Kwok J.S."/>
            <person name="Zeng X."/>
            <person name="Yang Z."/>
            <person name="Xiao X.J."/>
            <person name="Lau C.P."/>
            <person name="Li Y."/>
            <person name="Huang Z.M."/>
            <person name="Ba J.G."/>
            <person name="Yim A.K."/>
            <person name="Ouyang C.Y."/>
            <person name="Ngai S.M."/>
            <person name="Chan T.F."/>
            <person name="Leung E.L."/>
            <person name="Liu L."/>
            <person name="Liu Z.G."/>
            <person name="Tsui S.K."/>
        </authorList>
    </citation>
    <scope>NUCLEOTIDE SEQUENCE [LARGE SCALE GENOMIC DNA]</scope>
    <source>
        <strain evidence="3">Derp</strain>
    </source>
</reference>
<evidence type="ECO:0000313" key="3">
    <source>
        <dbReference type="EMBL" id="KAH9421128.1"/>
    </source>
</evidence>
<dbReference type="Gene3D" id="1.10.287.110">
    <property type="entry name" value="DnaJ domain"/>
    <property type="match status" value="1"/>
</dbReference>
<dbReference type="InterPro" id="IPR052594">
    <property type="entry name" value="J_domain-containing_protein"/>
</dbReference>
<keyword evidence="4" id="KW-1185">Reference proteome</keyword>